<keyword evidence="1" id="KW-0677">Repeat</keyword>
<protein>
    <recommendedName>
        <fullName evidence="3">DYW domain-containing protein</fullName>
    </recommendedName>
</protein>
<accession>A0A5K0W6U6</accession>
<sequence>MRCLRRSWCSFSASPGGLPRCVLAAITSAVSSSKSLQQTGEVHARILVFGLHHLPFFSGKLIVSYAKHGNPHLSRLVFKQVSPTTNIFLWNSVIRAFTNNGYFSDAIDTCCQMHNLGLVPDRFTLPSLINACAGLIDLETGKKLHERAIALGFEFDIYVANSLIDMYAKCGSLNDAHKLFVKIPQRDIVSWNALISGYASNKQWDEALLLYYEFRLSRLEPDLFTVGSVLLVCGGAGDLLEGQLTHGIAHKIGIERNISVGNALLSMYAKCNSLDDVCRVFYGMPQRDIVTWNTMISTCIQFELFREAIEHFRRMILRFKPDLLTVTTVLHACGHLEDLEQGKSVHEYLVRNGYKLDATLSNVLITMYGRCGCLKACQEVFDQRMEPDLVAWNALTNACIQCGYYREGMQNFKRMKRIGMEPDSVTFVTLLQVCSNFVDLFLAKSVHSYIIKAGFENDLLISNLIIDTYAKCDSVHDAMTMFEIAKVKDVMSWNAIISGSIQCGSCNLGLTIFRKMNTRGVLADKVTMLGILPAFSFLGSKRHGKEVHGFIFKVGLDGSVPVNNAMINMYSKCGDMKYSFQVFASIKEKDVVTWTTMIYAYGMHGFGKKAVETFTKMEEIGEEPDSVAFIAAMYACSHAGLVDEGLRLFSRMQKCYQIEPKMEHYACVVDLLSRSGKQEEAEKWISSMPLEPDASVWGALLSSCRKTGETKIAERVSAKILNSSDSYDAGYLVLVSNMYASNRKWNEVSKIRRRMRARGWKKIPGYSWLEIKNRVYVFGNGDRRGEQSEELYCLLERLGKMMAKDGYIADERFVLHDVEEDEKVDMLCGHSERLAIAFAILNTTPGTPLLIMKNLRVCGDCHTVTKYISKIFQRELTVRDANRFHYFKQGTCSCDDYW</sequence>
<organism evidence="4">
    <name type="scientific">Nymphaea colorata</name>
    <name type="common">pocket water lily</name>
    <dbReference type="NCBI Taxonomy" id="210225"/>
    <lineage>
        <taxon>Eukaryota</taxon>
        <taxon>Viridiplantae</taxon>
        <taxon>Streptophyta</taxon>
        <taxon>Embryophyta</taxon>
        <taxon>Tracheophyta</taxon>
        <taxon>Spermatophyta</taxon>
        <taxon>Magnoliopsida</taxon>
        <taxon>Nymphaeales</taxon>
        <taxon>Nymphaeaceae</taxon>
        <taxon>Nymphaea</taxon>
    </lineage>
</organism>
<dbReference type="Gramene" id="NC1G0065370.1">
    <property type="protein sequence ID" value="NC1G0065370.1:cds"/>
    <property type="gene ID" value="NC1G0065370"/>
</dbReference>
<dbReference type="InterPro" id="IPR011990">
    <property type="entry name" value="TPR-like_helical_dom_sf"/>
</dbReference>
<dbReference type="FunFam" id="1.25.40.10:FF:000090">
    <property type="entry name" value="Pentatricopeptide repeat-containing protein, chloroplastic"/>
    <property type="match status" value="1"/>
</dbReference>
<dbReference type="InterPro" id="IPR032867">
    <property type="entry name" value="DYW_dom"/>
</dbReference>
<proteinExistence type="predicted"/>
<feature type="repeat" description="PPR" evidence="2">
    <location>
        <begin position="489"/>
        <end position="523"/>
    </location>
</feature>
<reference evidence="4" key="1">
    <citation type="submission" date="2019-09" db="EMBL/GenBank/DDBJ databases">
        <authorList>
            <person name="Zhang L."/>
        </authorList>
    </citation>
    <scope>NUCLEOTIDE SEQUENCE</scope>
</reference>
<dbReference type="Pfam" id="PF01535">
    <property type="entry name" value="PPR"/>
    <property type="match status" value="7"/>
</dbReference>
<dbReference type="Pfam" id="PF14432">
    <property type="entry name" value="DYW_deaminase"/>
    <property type="match status" value="1"/>
</dbReference>
<dbReference type="NCBIfam" id="TIGR00756">
    <property type="entry name" value="PPR"/>
    <property type="match status" value="3"/>
</dbReference>
<dbReference type="FunFam" id="1.25.40.10:FF:000351">
    <property type="entry name" value="Pentatricopeptide repeat-containing protein"/>
    <property type="match status" value="1"/>
</dbReference>
<feature type="domain" description="DYW" evidence="3">
    <location>
        <begin position="806"/>
        <end position="898"/>
    </location>
</feature>
<evidence type="ECO:0000256" key="2">
    <source>
        <dbReference type="PROSITE-ProRule" id="PRU00708"/>
    </source>
</evidence>
<dbReference type="AlphaFoldDB" id="A0A5K0W6U6"/>
<feature type="repeat" description="PPR" evidence="2">
    <location>
        <begin position="388"/>
        <end position="422"/>
    </location>
</feature>
<dbReference type="FunFam" id="1.25.40.10:FF:000396">
    <property type="entry name" value="Pentatricopeptide repeat-containing protein At2g36730"/>
    <property type="match status" value="1"/>
</dbReference>
<dbReference type="Gene3D" id="1.25.40.10">
    <property type="entry name" value="Tetratricopeptide repeat domain"/>
    <property type="match status" value="6"/>
</dbReference>
<evidence type="ECO:0000313" key="4">
    <source>
        <dbReference type="EMBL" id="VVV47995.1"/>
    </source>
</evidence>
<dbReference type="Pfam" id="PF13041">
    <property type="entry name" value="PPR_2"/>
    <property type="match status" value="3"/>
</dbReference>
<evidence type="ECO:0000256" key="1">
    <source>
        <dbReference type="ARBA" id="ARBA00022737"/>
    </source>
</evidence>
<feature type="repeat" description="PPR" evidence="2">
    <location>
        <begin position="86"/>
        <end position="120"/>
    </location>
</feature>
<name>A0A5K0W6U6_9MAGN</name>
<dbReference type="FunFam" id="1.25.40.10:FF:000344">
    <property type="entry name" value="Pentatricopeptide repeat-containing protein"/>
    <property type="match status" value="1"/>
</dbReference>
<dbReference type="GO" id="GO:0008270">
    <property type="term" value="F:zinc ion binding"/>
    <property type="evidence" value="ECO:0007669"/>
    <property type="project" value="InterPro"/>
</dbReference>
<feature type="repeat" description="PPR" evidence="2">
    <location>
        <begin position="288"/>
        <end position="318"/>
    </location>
</feature>
<dbReference type="EMBL" id="LR721774">
    <property type="protein sequence ID" value="VVV47995.1"/>
    <property type="molecule type" value="Genomic_DNA"/>
</dbReference>
<dbReference type="Pfam" id="PF20431">
    <property type="entry name" value="E_motif"/>
    <property type="match status" value="1"/>
</dbReference>
<gene>
    <name evidence="4" type="ORF">NYM_LOCUS222</name>
</gene>
<dbReference type="InterPro" id="IPR002885">
    <property type="entry name" value="PPR_rpt"/>
</dbReference>
<evidence type="ECO:0000259" key="3">
    <source>
        <dbReference type="Pfam" id="PF14432"/>
    </source>
</evidence>
<dbReference type="PANTHER" id="PTHR47926:SF533">
    <property type="entry name" value="DYW DOMAIN-CONTAINING PROTEIN"/>
    <property type="match status" value="1"/>
</dbReference>
<dbReference type="InterPro" id="IPR046848">
    <property type="entry name" value="E_motif"/>
</dbReference>
<dbReference type="OMA" id="GMYGEGK"/>
<dbReference type="OrthoDB" id="1859983at2759"/>
<feature type="repeat" description="PPR" evidence="2">
    <location>
        <begin position="187"/>
        <end position="221"/>
    </location>
</feature>
<dbReference type="GO" id="GO:0003723">
    <property type="term" value="F:RNA binding"/>
    <property type="evidence" value="ECO:0007669"/>
    <property type="project" value="InterPro"/>
</dbReference>
<dbReference type="PANTHER" id="PTHR47926">
    <property type="entry name" value="PENTATRICOPEPTIDE REPEAT-CONTAINING PROTEIN"/>
    <property type="match status" value="1"/>
</dbReference>
<feature type="repeat" description="PPR" evidence="2">
    <location>
        <begin position="590"/>
        <end position="624"/>
    </location>
</feature>
<dbReference type="PROSITE" id="PS51375">
    <property type="entry name" value="PPR"/>
    <property type="match status" value="6"/>
</dbReference>
<dbReference type="InterPro" id="IPR046960">
    <property type="entry name" value="PPR_At4g14850-like_plant"/>
</dbReference>
<dbReference type="GO" id="GO:0009451">
    <property type="term" value="P:RNA modification"/>
    <property type="evidence" value="ECO:0007669"/>
    <property type="project" value="InterPro"/>
</dbReference>